<dbReference type="OrthoDB" id="5241536at2"/>
<dbReference type="PROSITE" id="PS01124">
    <property type="entry name" value="HTH_ARAC_FAMILY_2"/>
    <property type="match status" value="1"/>
</dbReference>
<sequence>MTTDGSALPAPAAEDWGFPRSSAGTALLVEYAGARGVGAARALVGTGLTSGSLTALVRSGGEVTAAQELRVVRTLHRLLGEVGPEVGQRYDASTFGAFGYAMLSSRTVLDAISVALRLIDLSFAFAIPRASLVGDEVHVSVDGGGLPPDVRRLLVERDATAIVSVLEALVPGGVGARLTWMPDAATVVFGVDQLERPLPQRSAERLALAERMCTEVVDARRVRRGLAQDVRVLITQRLTDGAPMREVAAALAMGERTLRRRLLEEGVGYQELLDEVRSSLAMALLDGRVTMPVAEVARRLGYAESASFIRAFHRWTGRTPTEVSRA</sequence>
<dbReference type="Pfam" id="PF12625">
    <property type="entry name" value="Arabinose_bd"/>
    <property type="match status" value="1"/>
</dbReference>
<dbReference type="GO" id="GO:0000976">
    <property type="term" value="F:transcription cis-regulatory region binding"/>
    <property type="evidence" value="ECO:0007669"/>
    <property type="project" value="TreeGrafter"/>
</dbReference>
<dbReference type="AlphaFoldDB" id="A0A1I3F5K2"/>
<dbReference type="PANTHER" id="PTHR47894">
    <property type="entry name" value="HTH-TYPE TRANSCRIPTIONAL REGULATOR GADX"/>
    <property type="match status" value="1"/>
</dbReference>
<evidence type="ECO:0000259" key="4">
    <source>
        <dbReference type="PROSITE" id="PS01124"/>
    </source>
</evidence>
<evidence type="ECO:0000256" key="3">
    <source>
        <dbReference type="ARBA" id="ARBA00023163"/>
    </source>
</evidence>
<dbReference type="Pfam" id="PF12833">
    <property type="entry name" value="HTH_18"/>
    <property type="match status" value="1"/>
</dbReference>
<keyword evidence="6" id="KW-1185">Reference proteome</keyword>
<keyword evidence="2 5" id="KW-0238">DNA-binding</keyword>
<organism evidence="5 6">
    <name type="scientific">Nocardioides psychrotolerans</name>
    <dbReference type="NCBI Taxonomy" id="1005945"/>
    <lineage>
        <taxon>Bacteria</taxon>
        <taxon>Bacillati</taxon>
        <taxon>Actinomycetota</taxon>
        <taxon>Actinomycetes</taxon>
        <taxon>Propionibacteriales</taxon>
        <taxon>Nocardioidaceae</taxon>
        <taxon>Nocardioides</taxon>
    </lineage>
</organism>
<dbReference type="GO" id="GO:0003700">
    <property type="term" value="F:DNA-binding transcription factor activity"/>
    <property type="evidence" value="ECO:0007669"/>
    <property type="project" value="InterPro"/>
</dbReference>
<dbReference type="PANTHER" id="PTHR47894:SF1">
    <property type="entry name" value="HTH-TYPE TRANSCRIPTIONAL REGULATOR VQSM"/>
    <property type="match status" value="1"/>
</dbReference>
<protein>
    <submittedName>
        <fullName evidence="5">AraC-type DNA-binding protein</fullName>
    </submittedName>
</protein>
<dbReference type="SUPFAM" id="SSF46689">
    <property type="entry name" value="Homeodomain-like"/>
    <property type="match status" value="1"/>
</dbReference>
<evidence type="ECO:0000313" key="6">
    <source>
        <dbReference type="Proteomes" id="UP000198649"/>
    </source>
</evidence>
<gene>
    <name evidence="5" type="ORF">SAMN05216561_104236</name>
</gene>
<reference evidence="5 6" key="1">
    <citation type="submission" date="2016-10" db="EMBL/GenBank/DDBJ databases">
        <authorList>
            <person name="de Groot N.N."/>
        </authorList>
    </citation>
    <scope>NUCLEOTIDE SEQUENCE [LARGE SCALE GENOMIC DNA]</scope>
    <source>
        <strain evidence="5 6">CGMCC 1.11156</strain>
    </source>
</reference>
<dbReference type="EMBL" id="FOQG01000004">
    <property type="protein sequence ID" value="SFI06463.1"/>
    <property type="molecule type" value="Genomic_DNA"/>
</dbReference>
<dbReference type="Proteomes" id="UP000198649">
    <property type="component" value="Unassembled WGS sequence"/>
</dbReference>
<dbReference type="Gene3D" id="1.10.10.60">
    <property type="entry name" value="Homeodomain-like"/>
    <property type="match status" value="1"/>
</dbReference>
<evidence type="ECO:0000313" key="5">
    <source>
        <dbReference type="EMBL" id="SFI06463.1"/>
    </source>
</evidence>
<feature type="domain" description="HTH araC/xylS-type" evidence="4">
    <location>
        <begin position="228"/>
        <end position="326"/>
    </location>
</feature>
<dbReference type="GO" id="GO:0005829">
    <property type="term" value="C:cytosol"/>
    <property type="evidence" value="ECO:0007669"/>
    <property type="project" value="TreeGrafter"/>
</dbReference>
<keyword evidence="3" id="KW-0804">Transcription</keyword>
<evidence type="ECO:0000256" key="2">
    <source>
        <dbReference type="ARBA" id="ARBA00023125"/>
    </source>
</evidence>
<dbReference type="InterPro" id="IPR009057">
    <property type="entry name" value="Homeodomain-like_sf"/>
</dbReference>
<accession>A0A1I3F5K2</accession>
<dbReference type="InterPro" id="IPR018060">
    <property type="entry name" value="HTH_AraC"/>
</dbReference>
<dbReference type="STRING" id="1005945.SAMN05216561_104236"/>
<dbReference type="RefSeq" id="WP_091111600.1">
    <property type="nucleotide sequence ID" value="NZ_BKAF01000009.1"/>
</dbReference>
<dbReference type="InterPro" id="IPR032687">
    <property type="entry name" value="AraC-type_N"/>
</dbReference>
<keyword evidence="1" id="KW-0805">Transcription regulation</keyword>
<proteinExistence type="predicted"/>
<dbReference type="SMART" id="SM00342">
    <property type="entry name" value="HTH_ARAC"/>
    <property type="match status" value="1"/>
</dbReference>
<name>A0A1I3F5K2_9ACTN</name>
<evidence type="ECO:0000256" key="1">
    <source>
        <dbReference type="ARBA" id="ARBA00023015"/>
    </source>
</evidence>